<evidence type="ECO:0000313" key="2">
    <source>
        <dbReference type="Proteomes" id="UP001597601"/>
    </source>
</evidence>
<dbReference type="Proteomes" id="UP001597601">
    <property type="component" value="Unassembled WGS sequence"/>
</dbReference>
<evidence type="ECO:0000313" key="1">
    <source>
        <dbReference type="EMBL" id="MFD2866913.1"/>
    </source>
</evidence>
<reference evidence="2" key="1">
    <citation type="journal article" date="2019" name="Int. J. Syst. Evol. Microbiol.">
        <title>The Global Catalogue of Microorganisms (GCM) 10K type strain sequencing project: providing services to taxonomists for standard genome sequencing and annotation.</title>
        <authorList>
            <consortium name="The Broad Institute Genomics Platform"/>
            <consortium name="The Broad Institute Genome Sequencing Center for Infectious Disease"/>
            <person name="Wu L."/>
            <person name="Ma J."/>
        </authorList>
    </citation>
    <scope>NUCLEOTIDE SEQUENCE [LARGE SCALE GENOMIC DNA]</scope>
    <source>
        <strain evidence="2">KCTC 52232</strain>
    </source>
</reference>
<proteinExistence type="predicted"/>
<dbReference type="RefSeq" id="WP_377130566.1">
    <property type="nucleotide sequence ID" value="NZ_JBHUON010000052.1"/>
</dbReference>
<name>A0ABW5XVC4_9SPHI</name>
<gene>
    <name evidence="1" type="ORF">ACFSYC_19615</name>
</gene>
<dbReference type="EMBL" id="JBHUON010000052">
    <property type="protein sequence ID" value="MFD2866913.1"/>
    <property type="molecule type" value="Genomic_DNA"/>
</dbReference>
<organism evidence="1 2">
    <name type="scientific">Mucilaginibacter antarcticus</name>
    <dbReference type="NCBI Taxonomy" id="1855725"/>
    <lineage>
        <taxon>Bacteria</taxon>
        <taxon>Pseudomonadati</taxon>
        <taxon>Bacteroidota</taxon>
        <taxon>Sphingobacteriia</taxon>
        <taxon>Sphingobacteriales</taxon>
        <taxon>Sphingobacteriaceae</taxon>
        <taxon>Mucilaginibacter</taxon>
    </lineage>
</organism>
<comment type="caution">
    <text evidence="1">The sequence shown here is derived from an EMBL/GenBank/DDBJ whole genome shotgun (WGS) entry which is preliminary data.</text>
</comment>
<feature type="non-terminal residue" evidence="1">
    <location>
        <position position="1"/>
    </location>
</feature>
<protein>
    <submittedName>
        <fullName evidence="1">Uncharacterized protein</fullName>
    </submittedName>
</protein>
<accession>A0ABW5XVC4</accession>
<sequence length="91" mass="10779">KHFYSSRCYRSPANCMVTLPRNQVVNIPGISNMYAFSKISDKENGDWVLAYLWDKYCHITPGYSGLIYNIQRNKVYIDIEKEKIMRKMFKS</sequence>
<keyword evidence="2" id="KW-1185">Reference proteome</keyword>